<keyword evidence="2" id="KW-1185">Reference proteome</keyword>
<protein>
    <submittedName>
        <fullName evidence="1">Uncharacterized protein</fullName>
    </submittedName>
</protein>
<dbReference type="AlphaFoldDB" id="G5KER5"/>
<dbReference type="STRING" id="764291.STRUR_2124"/>
<name>G5KER5_9STRE</name>
<evidence type="ECO:0000313" key="1">
    <source>
        <dbReference type="EMBL" id="EHJ55997.1"/>
    </source>
</evidence>
<dbReference type="NCBIfam" id="NF047423">
    <property type="entry name" value="BOW99_gp33_fam"/>
    <property type="match status" value="1"/>
</dbReference>
<proteinExistence type="predicted"/>
<gene>
    <name evidence="1" type="ORF">STRUR_2124</name>
</gene>
<dbReference type="Proteomes" id="UP000005388">
    <property type="component" value="Unassembled WGS sequence"/>
</dbReference>
<dbReference type="EMBL" id="AEUZ02000001">
    <property type="protein sequence ID" value="EHJ55997.1"/>
    <property type="molecule type" value="Genomic_DNA"/>
</dbReference>
<dbReference type="InterPro" id="IPR059211">
    <property type="entry name" value="BOW99_gp33-like"/>
</dbReference>
<accession>G5KER5</accession>
<reference evidence="1 2" key="1">
    <citation type="journal article" date="2014" name="Int. J. Syst. Evol. Microbiol.">
        <title>Phylogenomics and the dynamic genome evolution of the genus Streptococcus.</title>
        <authorList>
            <consortium name="The Broad Institute Genome Sequencing Platform"/>
            <person name="Richards V.P."/>
            <person name="Palmer S.R."/>
            <person name="Pavinski Bitar P.D."/>
            <person name="Qin X."/>
            <person name="Weinstock G.M."/>
            <person name="Highlander S.K."/>
            <person name="Town C.D."/>
            <person name="Burne R.A."/>
            <person name="Stanhope M.J."/>
        </authorList>
    </citation>
    <scope>NUCLEOTIDE SEQUENCE [LARGE SCALE GENOMIC DNA]</scope>
    <source>
        <strain evidence="1 2">2285-97</strain>
    </source>
</reference>
<organism evidence="1 2">
    <name type="scientific">Streptococcus urinalis 2285-97</name>
    <dbReference type="NCBI Taxonomy" id="764291"/>
    <lineage>
        <taxon>Bacteria</taxon>
        <taxon>Bacillati</taxon>
        <taxon>Bacillota</taxon>
        <taxon>Bacilli</taxon>
        <taxon>Lactobacillales</taxon>
        <taxon>Streptococcaceae</taxon>
        <taxon>Streptococcus</taxon>
    </lineage>
</organism>
<sequence length="47" mass="5309">MKRKNKQWDPVIVVLNEKGEVVDPDELVIPMGHSFYNTLQIIQGAAS</sequence>
<comment type="caution">
    <text evidence="1">The sequence shown here is derived from an EMBL/GenBank/DDBJ whole genome shotgun (WGS) entry which is preliminary data.</text>
</comment>
<dbReference type="RefSeq" id="WP_006738771.1">
    <property type="nucleotide sequence ID" value="NZ_AEUZ02000001.1"/>
</dbReference>
<evidence type="ECO:0000313" key="2">
    <source>
        <dbReference type="Proteomes" id="UP000005388"/>
    </source>
</evidence>